<organism evidence="2 3">
    <name type="scientific">Taibaiella soli</name>
    <dbReference type="NCBI Taxonomy" id="1649169"/>
    <lineage>
        <taxon>Bacteria</taxon>
        <taxon>Pseudomonadati</taxon>
        <taxon>Bacteroidota</taxon>
        <taxon>Chitinophagia</taxon>
        <taxon>Chitinophagales</taxon>
        <taxon>Chitinophagaceae</taxon>
        <taxon>Taibaiella</taxon>
    </lineage>
</organism>
<sequence>MANTATATTHVAQSSATAHIGLFPLALQIGSGAPGAQKFDVHLLVNTPDETITGFGNITQATNPPLNINTKLEGTFTYMTVMPKNTSVLIMAKGYPVINWPAHGGIGPVLMPIVDLQIVLENGWGSGVANYKYQDANGTWHSVQDVPVKMLS</sequence>
<accession>A0A2W2BU95</accession>
<name>A0A2W2BU95_9BACT</name>
<keyword evidence="3" id="KW-1185">Reference proteome</keyword>
<evidence type="ECO:0000313" key="3">
    <source>
        <dbReference type="Proteomes" id="UP000248745"/>
    </source>
</evidence>
<dbReference type="RefSeq" id="WP_111000539.1">
    <property type="nucleotide sequence ID" value="NZ_QKTW01000025.1"/>
</dbReference>
<dbReference type="AlphaFoldDB" id="A0A2W2BU95"/>
<dbReference type="OrthoDB" id="1491780at2"/>
<protein>
    <recommendedName>
        <fullName evidence="1">DUF1842 domain-containing protein</fullName>
    </recommendedName>
</protein>
<feature type="domain" description="DUF1842" evidence="1">
    <location>
        <begin position="21"/>
        <end position="140"/>
    </location>
</feature>
<comment type="caution">
    <text evidence="2">The sequence shown here is derived from an EMBL/GenBank/DDBJ whole genome shotgun (WGS) entry which is preliminary data.</text>
</comment>
<reference evidence="2 3" key="1">
    <citation type="submission" date="2018-06" db="EMBL/GenBank/DDBJ databases">
        <title>Mucibacter soli gen. nov., sp. nov., a new member of the family Chitinophagaceae producing mucin.</title>
        <authorList>
            <person name="Kim M.-K."/>
            <person name="Park S."/>
            <person name="Kim T.-S."/>
            <person name="Joung Y."/>
            <person name="Han J.-H."/>
            <person name="Kim S.B."/>
        </authorList>
    </citation>
    <scope>NUCLEOTIDE SEQUENCE [LARGE SCALE GENOMIC DNA]</scope>
    <source>
        <strain evidence="2 3">R1-15</strain>
    </source>
</reference>
<dbReference type="Proteomes" id="UP000248745">
    <property type="component" value="Unassembled WGS sequence"/>
</dbReference>
<evidence type="ECO:0000259" key="1">
    <source>
        <dbReference type="Pfam" id="PF08896"/>
    </source>
</evidence>
<dbReference type="InterPro" id="IPR014992">
    <property type="entry name" value="DUF1842"/>
</dbReference>
<gene>
    <name evidence="2" type="ORF">DN068_19075</name>
</gene>
<evidence type="ECO:0000313" key="2">
    <source>
        <dbReference type="EMBL" id="PZF71393.1"/>
    </source>
</evidence>
<dbReference type="Pfam" id="PF08896">
    <property type="entry name" value="DUF1842"/>
    <property type="match status" value="1"/>
</dbReference>
<proteinExistence type="predicted"/>
<dbReference type="EMBL" id="QKTW01000025">
    <property type="protein sequence ID" value="PZF71393.1"/>
    <property type="molecule type" value="Genomic_DNA"/>
</dbReference>